<evidence type="ECO:0000313" key="1">
    <source>
        <dbReference type="EMBL" id="KAF2315116.1"/>
    </source>
</evidence>
<dbReference type="PANTHER" id="PTHR34376:SF7">
    <property type="entry name" value="KAZAL-LIKE DOMAIN-CONTAINING PROTEIN"/>
    <property type="match status" value="1"/>
</dbReference>
<evidence type="ECO:0000313" key="2">
    <source>
        <dbReference type="Proteomes" id="UP000467840"/>
    </source>
</evidence>
<comment type="caution">
    <text evidence="1">The sequence shown here is derived from an EMBL/GenBank/DDBJ whole genome shotgun (WGS) entry which is preliminary data.</text>
</comment>
<accession>A0A6A6MS40</accession>
<dbReference type="AlphaFoldDB" id="A0A6A6MS40"/>
<dbReference type="PANTHER" id="PTHR34376">
    <property type="entry name" value="SERINE PROTEASE INHIBITOR, KAZAL-TYPE FAMILY PROTEIN"/>
    <property type="match status" value="1"/>
</dbReference>
<dbReference type="SUPFAM" id="SSF56300">
    <property type="entry name" value="Metallo-dependent phosphatases"/>
    <property type="match status" value="1"/>
</dbReference>
<organism evidence="1 2">
    <name type="scientific">Hevea brasiliensis</name>
    <name type="common">Para rubber tree</name>
    <name type="synonym">Siphonia brasiliensis</name>
    <dbReference type="NCBI Taxonomy" id="3981"/>
    <lineage>
        <taxon>Eukaryota</taxon>
        <taxon>Viridiplantae</taxon>
        <taxon>Streptophyta</taxon>
        <taxon>Embryophyta</taxon>
        <taxon>Tracheophyta</taxon>
        <taxon>Spermatophyta</taxon>
        <taxon>Magnoliopsida</taxon>
        <taxon>eudicotyledons</taxon>
        <taxon>Gunneridae</taxon>
        <taxon>Pentapetalae</taxon>
        <taxon>rosids</taxon>
        <taxon>fabids</taxon>
        <taxon>Malpighiales</taxon>
        <taxon>Euphorbiaceae</taxon>
        <taxon>Crotonoideae</taxon>
        <taxon>Micrandreae</taxon>
        <taxon>Hevea</taxon>
    </lineage>
</organism>
<protein>
    <recommendedName>
        <fullName evidence="3">Kazal-like domain-containing protein</fullName>
    </recommendedName>
</protein>
<dbReference type="Proteomes" id="UP000467840">
    <property type="component" value="Chromosome 15"/>
</dbReference>
<name>A0A6A6MS40_HEVBR</name>
<dbReference type="EMBL" id="JAAGAX010000005">
    <property type="protein sequence ID" value="KAF2315116.1"/>
    <property type="molecule type" value="Genomic_DNA"/>
</dbReference>
<gene>
    <name evidence="1" type="ORF">GH714_038184</name>
</gene>
<keyword evidence="2" id="KW-1185">Reference proteome</keyword>
<proteinExistence type="predicted"/>
<reference evidence="1 2" key="1">
    <citation type="journal article" date="2020" name="Mol. Plant">
        <title>The Chromosome-Based Rubber Tree Genome Provides New Insights into Spurge Genome Evolution and Rubber Biosynthesis.</title>
        <authorList>
            <person name="Liu J."/>
            <person name="Shi C."/>
            <person name="Shi C.C."/>
            <person name="Li W."/>
            <person name="Zhang Q.J."/>
            <person name="Zhang Y."/>
            <person name="Li K."/>
            <person name="Lu H.F."/>
            <person name="Shi C."/>
            <person name="Zhu S.T."/>
            <person name="Xiao Z.Y."/>
            <person name="Nan H."/>
            <person name="Yue Y."/>
            <person name="Zhu X.G."/>
            <person name="Wu Y."/>
            <person name="Hong X.N."/>
            <person name="Fan G.Y."/>
            <person name="Tong Y."/>
            <person name="Zhang D."/>
            <person name="Mao C.L."/>
            <person name="Liu Y.L."/>
            <person name="Hao S.J."/>
            <person name="Liu W.Q."/>
            <person name="Lv M.Q."/>
            <person name="Zhang H.B."/>
            <person name="Liu Y."/>
            <person name="Hu-Tang G.R."/>
            <person name="Wang J.P."/>
            <person name="Wang J.H."/>
            <person name="Sun Y.H."/>
            <person name="Ni S.B."/>
            <person name="Chen W.B."/>
            <person name="Zhang X.C."/>
            <person name="Jiao Y.N."/>
            <person name="Eichler E.E."/>
            <person name="Li G.H."/>
            <person name="Liu X."/>
            <person name="Gao L.Z."/>
        </authorList>
    </citation>
    <scope>NUCLEOTIDE SEQUENCE [LARGE SCALE GENOMIC DNA]</scope>
    <source>
        <strain evidence="2">cv. GT1</strain>
        <tissue evidence="1">Leaf</tissue>
    </source>
</reference>
<dbReference type="InterPro" id="IPR029052">
    <property type="entry name" value="Metallo-depent_PP-like"/>
</dbReference>
<sequence>MVEAGDVKAVFTGHDHLNDFCGELTGINFVMLGAWIPCLWEGWMVKEGQGGGATPAPEECPIACFRPDPVCGANGVTYWCGCPDALCAGVPVVKFGEC</sequence>
<evidence type="ECO:0008006" key="3">
    <source>
        <dbReference type="Google" id="ProtNLM"/>
    </source>
</evidence>